<comment type="subcellular location">
    <subcellularLocation>
        <location evidence="1">Cell membrane</location>
        <topology evidence="1">Multi-pass membrane protein</topology>
    </subcellularLocation>
</comment>
<dbReference type="PANTHER" id="PTHR33908">
    <property type="entry name" value="MANNOSYLTRANSFERASE YKCB-RELATED"/>
    <property type="match status" value="1"/>
</dbReference>
<keyword evidence="3" id="KW-0328">Glycosyltransferase</keyword>
<feature type="transmembrane region" description="Helical" evidence="9">
    <location>
        <begin position="25"/>
        <end position="46"/>
    </location>
</feature>
<feature type="transmembrane region" description="Helical" evidence="9">
    <location>
        <begin position="269"/>
        <end position="290"/>
    </location>
</feature>
<accession>K9HPX6</accession>
<dbReference type="EMBL" id="ANHY01000003">
    <property type="protein sequence ID" value="EKV32338.1"/>
    <property type="molecule type" value="Genomic_DNA"/>
</dbReference>
<proteinExistence type="predicted"/>
<gene>
    <name evidence="11" type="ORF">C882_2417</name>
</gene>
<dbReference type="RefSeq" id="WP_009538826.1">
    <property type="nucleotide sequence ID" value="NZ_ANHY01000003.1"/>
</dbReference>
<dbReference type="Pfam" id="PF13231">
    <property type="entry name" value="PMT_2"/>
    <property type="match status" value="1"/>
</dbReference>
<reference evidence="11 12" key="1">
    <citation type="journal article" date="2013" name="Genome Announc.">
        <title>Draft Genome Sequence of an Alphaproteobacterium, Caenispirillum salinarum AK4(T), Isolated from a Solar Saltern.</title>
        <authorList>
            <person name="Khatri I."/>
            <person name="Singh A."/>
            <person name="Korpole S."/>
            <person name="Pinnaka A.K."/>
            <person name="Subramanian S."/>
        </authorList>
    </citation>
    <scope>NUCLEOTIDE SEQUENCE [LARGE SCALE GENOMIC DNA]</scope>
    <source>
        <strain evidence="11 12">AK4</strain>
    </source>
</reference>
<evidence type="ECO:0000256" key="6">
    <source>
        <dbReference type="ARBA" id="ARBA00022989"/>
    </source>
</evidence>
<organism evidence="11 12">
    <name type="scientific">Caenispirillum salinarum AK4</name>
    <dbReference type="NCBI Taxonomy" id="1238182"/>
    <lineage>
        <taxon>Bacteria</taxon>
        <taxon>Pseudomonadati</taxon>
        <taxon>Pseudomonadota</taxon>
        <taxon>Alphaproteobacteria</taxon>
        <taxon>Rhodospirillales</taxon>
        <taxon>Novispirillaceae</taxon>
        <taxon>Caenispirillum</taxon>
    </lineage>
</organism>
<keyword evidence="2" id="KW-1003">Cell membrane</keyword>
<evidence type="ECO:0000256" key="8">
    <source>
        <dbReference type="SAM" id="MobiDB-lite"/>
    </source>
</evidence>
<evidence type="ECO:0000313" key="12">
    <source>
        <dbReference type="Proteomes" id="UP000009881"/>
    </source>
</evidence>
<evidence type="ECO:0000256" key="7">
    <source>
        <dbReference type="ARBA" id="ARBA00023136"/>
    </source>
</evidence>
<keyword evidence="6 9" id="KW-1133">Transmembrane helix</keyword>
<evidence type="ECO:0000256" key="2">
    <source>
        <dbReference type="ARBA" id="ARBA00022475"/>
    </source>
</evidence>
<feature type="region of interest" description="Disordered" evidence="8">
    <location>
        <begin position="1"/>
        <end position="20"/>
    </location>
</feature>
<evidence type="ECO:0000256" key="1">
    <source>
        <dbReference type="ARBA" id="ARBA00004651"/>
    </source>
</evidence>
<keyword evidence="4" id="KW-0808">Transferase</keyword>
<feature type="transmembrane region" description="Helical" evidence="9">
    <location>
        <begin position="358"/>
        <end position="380"/>
    </location>
</feature>
<dbReference type="GO" id="GO:0005886">
    <property type="term" value="C:plasma membrane"/>
    <property type="evidence" value="ECO:0007669"/>
    <property type="project" value="UniProtKB-SubCell"/>
</dbReference>
<evidence type="ECO:0000256" key="9">
    <source>
        <dbReference type="SAM" id="Phobius"/>
    </source>
</evidence>
<dbReference type="OrthoDB" id="9811222at2"/>
<evidence type="ECO:0000256" key="4">
    <source>
        <dbReference type="ARBA" id="ARBA00022679"/>
    </source>
</evidence>
<evidence type="ECO:0000259" key="10">
    <source>
        <dbReference type="Pfam" id="PF13231"/>
    </source>
</evidence>
<keyword evidence="7 9" id="KW-0472">Membrane</keyword>
<dbReference type="GO" id="GO:0016763">
    <property type="term" value="F:pentosyltransferase activity"/>
    <property type="evidence" value="ECO:0007669"/>
    <property type="project" value="TreeGrafter"/>
</dbReference>
<dbReference type="Proteomes" id="UP000009881">
    <property type="component" value="Unassembled WGS sequence"/>
</dbReference>
<feature type="domain" description="Glycosyltransferase RgtA/B/C/D-like" evidence="10">
    <location>
        <begin position="75"/>
        <end position="238"/>
    </location>
</feature>
<evidence type="ECO:0000256" key="5">
    <source>
        <dbReference type="ARBA" id="ARBA00022692"/>
    </source>
</evidence>
<feature type="transmembrane region" description="Helical" evidence="9">
    <location>
        <begin position="196"/>
        <end position="212"/>
    </location>
</feature>
<dbReference type="eggNOG" id="COG1807">
    <property type="taxonomic scope" value="Bacteria"/>
</dbReference>
<feature type="compositionally biased region" description="Low complexity" evidence="8">
    <location>
        <begin position="9"/>
        <end position="20"/>
    </location>
</feature>
<dbReference type="GO" id="GO:0009103">
    <property type="term" value="P:lipopolysaccharide biosynthetic process"/>
    <property type="evidence" value="ECO:0007669"/>
    <property type="project" value="UniProtKB-ARBA"/>
</dbReference>
<dbReference type="PATRIC" id="fig|1238182.3.peg.377"/>
<name>K9HPX6_9PROT</name>
<protein>
    <recommendedName>
        <fullName evidence="10">Glycosyltransferase RgtA/B/C/D-like domain-containing protein</fullName>
    </recommendedName>
</protein>
<dbReference type="STRING" id="1238182.C882_2417"/>
<dbReference type="AlphaFoldDB" id="K9HPX6"/>
<evidence type="ECO:0000256" key="3">
    <source>
        <dbReference type="ARBA" id="ARBA00022676"/>
    </source>
</evidence>
<dbReference type="InterPro" id="IPR038731">
    <property type="entry name" value="RgtA/B/C-like"/>
</dbReference>
<feature type="transmembrane region" description="Helical" evidence="9">
    <location>
        <begin position="302"/>
        <end position="321"/>
    </location>
</feature>
<keyword evidence="5 9" id="KW-0812">Transmembrane</keyword>
<keyword evidence="12" id="KW-1185">Reference proteome</keyword>
<dbReference type="PANTHER" id="PTHR33908:SF11">
    <property type="entry name" value="MEMBRANE PROTEIN"/>
    <property type="match status" value="1"/>
</dbReference>
<sequence>MSPRFVSQSSGSGSTPGAAGPPGGAALFGPTVVTLLLGAITVWRVMALAALDINLSFDEAQYWLWAQDPDFGYFSKPPMVAWAIAATTAVCGDGEVCVKLGAPLAHFGAALALYHVGRRLFSDDRIGFWAAIGYVLMPGVSFSSLVITTDPFLLLFWALALLALVRILEAPARSLPWWLALGVFVGLGMMSKYAMLFFVVSLAISMAWVPALRGQVRKAGPWLALLVAAALYAPNVWWNWSNDFVSYAHTQSNANLGNELFNLDELGEFLGSQFGVFGPVFFAVLLWVVFARWRSAAADPRFRLLLAFTLPVLAFMTFQGLLSRANANWAATAYVAGAVLVPAWLLTREKAWLLKTGVAIHVAAALVLYNFGVLAPLAGIEPGDKMDPLKRVRGWDALGQSLSDLRLAAPDARLLFDERKAMATLVYYVRPYPFQAKMWAPYDYPGNHYQLEMPLESGDEGPFLYVTEQDDPARITNRFAQAEQVSVLRVALSEDYAVRLNVWRLDGFKGYEGS</sequence>
<feature type="transmembrane region" description="Helical" evidence="9">
    <location>
        <begin position="126"/>
        <end position="146"/>
    </location>
</feature>
<feature type="transmembrane region" description="Helical" evidence="9">
    <location>
        <begin position="327"/>
        <end position="346"/>
    </location>
</feature>
<evidence type="ECO:0000313" key="11">
    <source>
        <dbReference type="EMBL" id="EKV32338.1"/>
    </source>
</evidence>
<feature type="transmembrane region" description="Helical" evidence="9">
    <location>
        <begin position="219"/>
        <end position="238"/>
    </location>
</feature>
<comment type="caution">
    <text evidence="11">The sequence shown here is derived from an EMBL/GenBank/DDBJ whole genome shotgun (WGS) entry which is preliminary data.</text>
</comment>
<dbReference type="InterPro" id="IPR050297">
    <property type="entry name" value="LipidA_mod_glycosyltrf_83"/>
</dbReference>